<evidence type="ECO:0000313" key="2">
    <source>
        <dbReference type="Proteomes" id="UP000663861"/>
    </source>
</evidence>
<proteinExistence type="predicted"/>
<sequence length="122" mass="13792">LKASVSSVPQDNAHPLPANRGVTTSRIISQYIDKNRSQILWAVLGVAVFASALCDRILMPKWLIFIPSKWLHHTDDTTAVALWKRITTVFACLFFPRLADLRSRVTSGIFACKYSRQLYLLC</sequence>
<dbReference type="AlphaFoldDB" id="A0A8H2X2N7"/>
<comment type="caution">
    <text evidence="1">The sequence shown here is derived from an EMBL/GenBank/DDBJ whole genome shotgun (WGS) entry which is preliminary data.</text>
</comment>
<accession>A0A8H2X2N7</accession>
<reference evidence="1" key="1">
    <citation type="submission" date="2021-01" db="EMBL/GenBank/DDBJ databases">
        <authorList>
            <person name="Kaushik A."/>
        </authorList>
    </citation>
    <scope>NUCLEOTIDE SEQUENCE</scope>
    <source>
        <strain evidence="1">AG4-RS23</strain>
    </source>
</reference>
<gene>
    <name evidence="1" type="ORF">RDB_LOCUS6554</name>
</gene>
<dbReference type="EMBL" id="CAJMWY010000094">
    <property type="protein sequence ID" value="CAE6415476.1"/>
    <property type="molecule type" value="Genomic_DNA"/>
</dbReference>
<dbReference type="Proteomes" id="UP000663861">
    <property type="component" value="Unassembled WGS sequence"/>
</dbReference>
<protein>
    <submittedName>
        <fullName evidence="1">Uncharacterized protein</fullName>
    </submittedName>
</protein>
<evidence type="ECO:0000313" key="1">
    <source>
        <dbReference type="EMBL" id="CAE6415476.1"/>
    </source>
</evidence>
<organism evidence="1 2">
    <name type="scientific">Rhizoctonia solani</name>
    <dbReference type="NCBI Taxonomy" id="456999"/>
    <lineage>
        <taxon>Eukaryota</taxon>
        <taxon>Fungi</taxon>
        <taxon>Dikarya</taxon>
        <taxon>Basidiomycota</taxon>
        <taxon>Agaricomycotina</taxon>
        <taxon>Agaricomycetes</taxon>
        <taxon>Cantharellales</taxon>
        <taxon>Ceratobasidiaceae</taxon>
        <taxon>Rhizoctonia</taxon>
    </lineage>
</organism>
<name>A0A8H2X2N7_9AGAM</name>
<feature type="non-terminal residue" evidence="1">
    <location>
        <position position="1"/>
    </location>
</feature>